<gene>
    <name evidence="6" type="ORF">E5676_scaffold265G00900</name>
</gene>
<evidence type="ECO:0000256" key="4">
    <source>
        <dbReference type="ARBA" id="ARBA00023136"/>
    </source>
</evidence>
<dbReference type="GO" id="GO:0015267">
    <property type="term" value="F:channel activity"/>
    <property type="evidence" value="ECO:0007669"/>
    <property type="project" value="InterPro"/>
</dbReference>
<dbReference type="EMBL" id="SSTD01012952">
    <property type="protein sequence ID" value="TYK07964.1"/>
    <property type="molecule type" value="Genomic_DNA"/>
</dbReference>
<comment type="subcellular location">
    <subcellularLocation>
        <location evidence="1">Membrane</location>
        <topology evidence="1">Multi-pass membrane protein</topology>
    </subcellularLocation>
</comment>
<dbReference type="InterPro" id="IPR034294">
    <property type="entry name" value="Aquaporin_transptr"/>
</dbReference>
<feature type="transmembrane region" description="Helical" evidence="5">
    <location>
        <begin position="24"/>
        <end position="42"/>
    </location>
</feature>
<dbReference type="PANTHER" id="PTHR45724">
    <property type="entry name" value="AQUAPORIN NIP2-1"/>
    <property type="match status" value="1"/>
</dbReference>
<keyword evidence="4 5" id="KW-0472">Membrane</keyword>
<comment type="caution">
    <text evidence="6">The sequence shown here is derived from an EMBL/GenBank/DDBJ whole genome shotgun (WGS) entry which is preliminary data.</text>
</comment>
<dbReference type="AlphaFoldDB" id="A0A5D3C9R1"/>
<proteinExistence type="predicted"/>
<keyword evidence="3 5" id="KW-1133">Transmembrane helix</keyword>
<organism evidence="6 7">
    <name type="scientific">Cucumis melo var. makuwa</name>
    <name type="common">Oriental melon</name>
    <dbReference type="NCBI Taxonomy" id="1194695"/>
    <lineage>
        <taxon>Eukaryota</taxon>
        <taxon>Viridiplantae</taxon>
        <taxon>Streptophyta</taxon>
        <taxon>Embryophyta</taxon>
        <taxon>Tracheophyta</taxon>
        <taxon>Spermatophyta</taxon>
        <taxon>Magnoliopsida</taxon>
        <taxon>eudicotyledons</taxon>
        <taxon>Gunneridae</taxon>
        <taxon>Pentapetalae</taxon>
        <taxon>rosids</taxon>
        <taxon>fabids</taxon>
        <taxon>Cucurbitales</taxon>
        <taxon>Cucurbitaceae</taxon>
        <taxon>Benincaseae</taxon>
        <taxon>Cucumis</taxon>
    </lineage>
</organism>
<sequence>MYFVIFDRCGEVAVNKIYRSMPFLGIRVVWGLIIMVMVYSVGHVSGAHFNHVVTPPSPFFVASSSGRFVHGCLIKTITKQAKNVDSES</sequence>
<name>A0A5D3C9R1_CUCMM</name>
<dbReference type="InterPro" id="IPR000425">
    <property type="entry name" value="MIP"/>
</dbReference>
<evidence type="ECO:0000313" key="7">
    <source>
        <dbReference type="Proteomes" id="UP000321947"/>
    </source>
</evidence>
<reference evidence="6 7" key="1">
    <citation type="submission" date="2019-08" db="EMBL/GenBank/DDBJ databases">
        <title>Draft genome sequences of two oriental melons (Cucumis melo L. var makuwa).</title>
        <authorList>
            <person name="Kwon S.-Y."/>
        </authorList>
    </citation>
    <scope>NUCLEOTIDE SEQUENCE [LARGE SCALE GENOMIC DNA]</scope>
    <source>
        <strain evidence="7">cv. Chang Bougi</strain>
        <tissue evidence="6">Leaf</tissue>
    </source>
</reference>
<evidence type="ECO:0000313" key="6">
    <source>
        <dbReference type="EMBL" id="TYK07964.1"/>
    </source>
</evidence>
<dbReference type="Pfam" id="PF00230">
    <property type="entry name" value="MIP"/>
    <property type="match status" value="1"/>
</dbReference>
<evidence type="ECO:0000256" key="5">
    <source>
        <dbReference type="SAM" id="Phobius"/>
    </source>
</evidence>
<dbReference type="Gene3D" id="1.20.1080.10">
    <property type="entry name" value="Glycerol uptake facilitator protein"/>
    <property type="match status" value="1"/>
</dbReference>
<evidence type="ECO:0000256" key="2">
    <source>
        <dbReference type="ARBA" id="ARBA00022692"/>
    </source>
</evidence>
<dbReference type="GO" id="GO:0016020">
    <property type="term" value="C:membrane"/>
    <property type="evidence" value="ECO:0007669"/>
    <property type="project" value="UniProtKB-SubCell"/>
</dbReference>
<accession>A0A5D3C9R1</accession>
<dbReference type="SUPFAM" id="SSF81338">
    <property type="entry name" value="Aquaporin-like"/>
    <property type="match status" value="1"/>
</dbReference>
<dbReference type="PANTHER" id="PTHR45724:SF23">
    <property type="entry name" value="AQUAPORIN NIP4-1-RELATED"/>
    <property type="match status" value="1"/>
</dbReference>
<keyword evidence="2 5" id="KW-0812">Transmembrane</keyword>
<evidence type="ECO:0000256" key="1">
    <source>
        <dbReference type="ARBA" id="ARBA00004141"/>
    </source>
</evidence>
<evidence type="ECO:0000256" key="3">
    <source>
        <dbReference type="ARBA" id="ARBA00022989"/>
    </source>
</evidence>
<protein>
    <submittedName>
        <fullName evidence="6">Putative aquaporin NIP-type</fullName>
    </submittedName>
</protein>
<dbReference type="InterPro" id="IPR023271">
    <property type="entry name" value="Aquaporin-like"/>
</dbReference>
<dbReference type="Proteomes" id="UP000321947">
    <property type="component" value="Unassembled WGS sequence"/>
</dbReference>